<dbReference type="EMBL" id="JACIID010000008">
    <property type="protein sequence ID" value="MBB4537241.1"/>
    <property type="molecule type" value="Genomic_DNA"/>
</dbReference>
<evidence type="ECO:0000313" key="4">
    <source>
        <dbReference type="Proteomes" id="UP000557344"/>
    </source>
</evidence>
<accession>A0A7W6VD39</accession>
<proteinExistence type="predicted"/>
<organism evidence="1 4">
    <name type="scientific">Rhizobium etli</name>
    <dbReference type="NCBI Taxonomy" id="29449"/>
    <lineage>
        <taxon>Bacteria</taxon>
        <taxon>Pseudomonadati</taxon>
        <taxon>Pseudomonadota</taxon>
        <taxon>Alphaproteobacteria</taxon>
        <taxon>Hyphomicrobiales</taxon>
        <taxon>Rhizobiaceae</taxon>
        <taxon>Rhizobium/Agrobacterium group</taxon>
        <taxon>Rhizobium</taxon>
    </lineage>
</organism>
<reference evidence="3 4" key="1">
    <citation type="submission" date="2020-08" db="EMBL/GenBank/DDBJ databases">
        <title>Genomic Encyclopedia of Type Strains, Phase IV (KMG-V): Genome sequencing to study the core and pangenomes of soil and plant-associated prokaryotes.</title>
        <authorList>
            <person name="Whitman W."/>
        </authorList>
    </citation>
    <scope>NUCLEOTIDE SEQUENCE [LARGE SCALE GENOMIC DNA]</scope>
    <source>
        <strain evidence="1 4">SEMIA 471</strain>
        <strain evidence="2 3">SEMIA 489</strain>
    </source>
</reference>
<evidence type="ECO:0000313" key="1">
    <source>
        <dbReference type="EMBL" id="MBB4481144.1"/>
    </source>
</evidence>
<gene>
    <name evidence="1" type="ORF">GGE46_003740</name>
    <name evidence="2" type="ORF">GGE57_004005</name>
</gene>
<evidence type="ECO:0000313" key="3">
    <source>
        <dbReference type="Proteomes" id="UP000523431"/>
    </source>
</evidence>
<dbReference type="Proteomes" id="UP000523431">
    <property type="component" value="Unassembled WGS sequence"/>
</dbReference>
<dbReference type="AlphaFoldDB" id="A0A7W6VD39"/>
<dbReference type="EMBL" id="JACIHU010000008">
    <property type="protein sequence ID" value="MBB4481144.1"/>
    <property type="molecule type" value="Genomic_DNA"/>
</dbReference>
<sequence length="341" mass="37445">MSTPGASVSLGNGFAVSSRFLIIVGFPDETSGLDNPVTRIFYLNLDSQTRFTYQDWAGETVVSACLRRPLGVVLRAGCFLSEEGRVEILNSTEHLSEDVDPRKNAYGSLRSIQEAGEILFACGLGGQLYRRSTNGWEAVDGGLRDKSERRMRKELGIGEFAGEDPRGAEDRIALGKESPDFTRVDGSSERDVYVCGLRGLIGYFDGSHLALLSSPTGEHLVDIHCVSHDRVLIVGYYQTLLIGNARSGFAVAYESNAAITFYSVREFRGEIYVGTTAGLRKFNGSKFEVVSDASAGLDDKTVIQQIDSVTDECLWLIGDRHVFRYDGVKAEKIELPDNRGR</sequence>
<name>A0A7W6VD39_RHIET</name>
<protein>
    <submittedName>
        <fullName evidence="1">Uncharacterized protein</fullName>
    </submittedName>
</protein>
<dbReference type="Proteomes" id="UP000557344">
    <property type="component" value="Unassembled WGS sequence"/>
</dbReference>
<comment type="caution">
    <text evidence="1">The sequence shown here is derived from an EMBL/GenBank/DDBJ whole genome shotgun (WGS) entry which is preliminary data.</text>
</comment>
<dbReference type="RefSeq" id="WP_183842871.1">
    <property type="nucleotide sequence ID" value="NZ_JACIHU010000008.1"/>
</dbReference>
<evidence type="ECO:0000313" key="2">
    <source>
        <dbReference type="EMBL" id="MBB4537241.1"/>
    </source>
</evidence>